<keyword evidence="1 10" id="KW-0723">Serine/threonine-protein kinase</keyword>
<organism evidence="12 13">
    <name type="scientific">Babesia bigemina</name>
    <dbReference type="NCBI Taxonomy" id="5866"/>
    <lineage>
        <taxon>Eukaryota</taxon>
        <taxon>Sar</taxon>
        <taxon>Alveolata</taxon>
        <taxon>Apicomplexa</taxon>
        <taxon>Aconoidasida</taxon>
        <taxon>Piroplasmida</taxon>
        <taxon>Babesiidae</taxon>
        <taxon>Babesia</taxon>
    </lineage>
</organism>
<evidence type="ECO:0000256" key="3">
    <source>
        <dbReference type="ARBA" id="ARBA00022741"/>
    </source>
</evidence>
<evidence type="ECO:0000256" key="6">
    <source>
        <dbReference type="PIRSR" id="PIRSR630616-1"/>
    </source>
</evidence>
<feature type="cross-link" description="Glycyl lysine isopeptide (Lys-Gly) (interchain with G-Cter in SUMO2)" evidence="8">
    <location>
        <position position="177"/>
    </location>
</feature>
<evidence type="ECO:0000259" key="11">
    <source>
        <dbReference type="PROSITE" id="PS50011"/>
    </source>
</evidence>
<feature type="binding site" evidence="7 9">
    <location>
        <position position="81"/>
    </location>
    <ligand>
        <name>ATP</name>
        <dbReference type="ChEBI" id="CHEBI:30616"/>
    </ligand>
</feature>
<dbReference type="InterPro" id="IPR008271">
    <property type="entry name" value="Ser/Thr_kinase_AS"/>
</dbReference>
<dbReference type="GO" id="GO:0005524">
    <property type="term" value="F:ATP binding"/>
    <property type="evidence" value="ECO:0007669"/>
    <property type="project" value="UniProtKB-UniRule"/>
</dbReference>
<proteinExistence type="inferred from homology"/>
<evidence type="ECO:0000256" key="9">
    <source>
        <dbReference type="PROSITE-ProRule" id="PRU10141"/>
    </source>
</evidence>
<evidence type="ECO:0000256" key="4">
    <source>
        <dbReference type="ARBA" id="ARBA00022777"/>
    </source>
</evidence>
<dbReference type="GO" id="GO:0004674">
    <property type="term" value="F:protein serine/threonine kinase activity"/>
    <property type="evidence" value="ECO:0007669"/>
    <property type="project" value="UniProtKB-KW"/>
</dbReference>
<evidence type="ECO:0000256" key="10">
    <source>
        <dbReference type="RuleBase" id="RU000304"/>
    </source>
</evidence>
<gene>
    <name evidence="12" type="ORF">BBBOND_0102860</name>
</gene>
<dbReference type="PROSITE" id="PS00108">
    <property type="entry name" value="PROTEIN_KINASE_ST"/>
    <property type="match status" value="1"/>
</dbReference>
<dbReference type="Pfam" id="PF00069">
    <property type="entry name" value="Pkinase"/>
    <property type="match status" value="1"/>
</dbReference>
<dbReference type="RefSeq" id="XP_012766149.1">
    <property type="nucleotide sequence ID" value="XM_012910695.1"/>
</dbReference>
<dbReference type="OMA" id="KEVCEIM"/>
<keyword evidence="3 7" id="KW-0547">Nucleotide-binding</keyword>
<reference evidence="13" key="1">
    <citation type="journal article" date="2014" name="Nucleic Acids Res.">
        <title>The evolutionary dynamics of variant antigen genes in Babesia reveal a history of genomic innovation underlying host-parasite interaction.</title>
        <authorList>
            <person name="Jackson A.P."/>
            <person name="Otto T.D."/>
            <person name="Darby A."/>
            <person name="Ramaprasad A."/>
            <person name="Xia D."/>
            <person name="Echaide I.E."/>
            <person name="Farber M."/>
            <person name="Gahlot S."/>
            <person name="Gamble J."/>
            <person name="Gupta D."/>
            <person name="Gupta Y."/>
            <person name="Jackson L."/>
            <person name="Malandrin L."/>
            <person name="Malas T.B."/>
            <person name="Moussa E."/>
            <person name="Nair M."/>
            <person name="Reid A.J."/>
            <person name="Sanders M."/>
            <person name="Sharma J."/>
            <person name="Tracey A."/>
            <person name="Quail M.A."/>
            <person name="Weir W."/>
            <person name="Wastling J.M."/>
            <person name="Hall N."/>
            <person name="Willadsen P."/>
            <person name="Lingelbach K."/>
            <person name="Shiels B."/>
            <person name="Tait A."/>
            <person name="Berriman M."/>
            <person name="Allred D.R."/>
            <person name="Pain A."/>
        </authorList>
    </citation>
    <scope>NUCLEOTIDE SEQUENCE [LARGE SCALE GENOMIC DNA]</scope>
    <source>
        <strain evidence="13">Bond</strain>
    </source>
</reference>
<dbReference type="InterPro" id="IPR000719">
    <property type="entry name" value="Prot_kinase_dom"/>
</dbReference>
<feature type="binding site" evidence="7">
    <location>
        <begin position="179"/>
        <end position="180"/>
    </location>
    <ligand>
        <name>ATP</name>
        <dbReference type="ChEBI" id="CHEBI:30616"/>
    </ligand>
</feature>
<dbReference type="Gene3D" id="1.10.510.10">
    <property type="entry name" value="Transferase(Phosphotransferase) domain 1"/>
    <property type="match status" value="1"/>
</dbReference>
<dbReference type="SUPFAM" id="SSF56112">
    <property type="entry name" value="Protein kinase-like (PK-like)"/>
    <property type="match status" value="1"/>
</dbReference>
<evidence type="ECO:0000313" key="12">
    <source>
        <dbReference type="EMBL" id="CDR93963.1"/>
    </source>
</evidence>
<evidence type="ECO:0000313" key="13">
    <source>
        <dbReference type="Proteomes" id="UP000033188"/>
    </source>
</evidence>
<dbReference type="AlphaFoldDB" id="A0A061CZX0"/>
<name>A0A061CZX0_BABBI</name>
<comment type="similarity">
    <text evidence="10">Belongs to the protein kinase superfamily.</text>
</comment>
<keyword evidence="13" id="KW-1185">Reference proteome</keyword>
<keyword evidence="4 12" id="KW-0418">Kinase</keyword>
<dbReference type="STRING" id="5866.A0A061CZX0"/>
<accession>A0A061CZX0</accession>
<dbReference type="PROSITE" id="PS50011">
    <property type="entry name" value="PROTEIN_KINASE_DOM"/>
    <property type="match status" value="1"/>
</dbReference>
<dbReference type="GeneID" id="24562504"/>
<evidence type="ECO:0000256" key="2">
    <source>
        <dbReference type="ARBA" id="ARBA00022679"/>
    </source>
</evidence>
<keyword evidence="2" id="KW-0808">Transferase</keyword>
<feature type="binding site" evidence="7">
    <location>
        <position position="193"/>
    </location>
    <ligand>
        <name>ATP</name>
        <dbReference type="ChEBI" id="CHEBI:30616"/>
    </ligand>
</feature>
<dbReference type="InterPro" id="IPR017441">
    <property type="entry name" value="Protein_kinase_ATP_BS"/>
</dbReference>
<protein>
    <submittedName>
        <fullName evidence="12">Ser/Thr protein kinase, putative</fullName>
    </submittedName>
</protein>
<evidence type="ECO:0000256" key="8">
    <source>
        <dbReference type="PIRSR" id="PIRSR630616-3"/>
    </source>
</evidence>
<evidence type="ECO:0000256" key="1">
    <source>
        <dbReference type="ARBA" id="ARBA00022527"/>
    </source>
</evidence>
<dbReference type="KEGG" id="bbig:BBBOND_0102860"/>
<dbReference type="InterPro" id="IPR011009">
    <property type="entry name" value="Kinase-like_dom_sf"/>
</dbReference>
<dbReference type="InterPro" id="IPR030616">
    <property type="entry name" value="Aur-like"/>
</dbReference>
<feature type="active site" description="Proton acceptor" evidence="6">
    <location>
        <position position="175"/>
    </location>
</feature>
<evidence type="ECO:0000256" key="7">
    <source>
        <dbReference type="PIRSR" id="PIRSR630616-2"/>
    </source>
</evidence>
<dbReference type="SMART" id="SM00220">
    <property type="entry name" value="S_TKc"/>
    <property type="match status" value="1"/>
</dbReference>
<dbReference type="FunFam" id="3.30.200.20:FF:000042">
    <property type="entry name" value="Aurora kinase A"/>
    <property type="match status" value="1"/>
</dbReference>
<dbReference type="PROSITE" id="PS00107">
    <property type="entry name" value="PROTEIN_KINASE_ATP"/>
    <property type="match status" value="1"/>
</dbReference>
<dbReference type="PANTHER" id="PTHR24350">
    <property type="entry name" value="SERINE/THREONINE-PROTEIN KINASE IAL-RELATED"/>
    <property type="match status" value="1"/>
</dbReference>
<keyword evidence="5 7" id="KW-0067">ATP-binding</keyword>
<dbReference type="Proteomes" id="UP000033188">
    <property type="component" value="Chromosome 1"/>
</dbReference>
<dbReference type="EMBL" id="LK391707">
    <property type="protein sequence ID" value="CDR93963.1"/>
    <property type="molecule type" value="Genomic_DNA"/>
</dbReference>
<dbReference type="VEuPathDB" id="PiroplasmaDB:BBBOND_0102860"/>
<sequence length="353" mass="40421">MPREHPAQVADGEICLETPRADCRRESTYSAPLLDLAGRSSLHSYGFTIDDFDIGGIVGDGAHGQVFLARERRTGFICVIKCISKALLVQSKQEAIFKREIELHSHLRHPNIVSIYTWFDTESMVCIVLEYCFHGDLYTHLHQHKRLPEQRVAEILFEVTWAIRTCHDKHIAHLDIKPENILLDHNFSCKLADFGLSAHVGNGKGSISHMRGTYDYWSPEQAACKHNNRGKFGDFNHKSDIWALGVLAFELFFGFPPFGSTTQEPVNCVLERVQTHEWYRILVERHGRSRINEASPAFIRFCNMCFEKDAGRRADAATVLEHQWLRSRNAERYHSNMFVNQVRSYAAEYAGSV</sequence>
<feature type="domain" description="Protein kinase" evidence="11">
    <location>
        <begin position="52"/>
        <end position="325"/>
    </location>
</feature>
<dbReference type="OrthoDB" id="345735at2759"/>
<evidence type="ECO:0000256" key="5">
    <source>
        <dbReference type="ARBA" id="ARBA00022840"/>
    </source>
</evidence>